<reference evidence="7 9" key="2">
    <citation type="submission" date="2016-11" db="EMBL/GenBank/DDBJ databases">
        <authorList>
            <person name="Jaros S."/>
            <person name="Januszkiewicz K."/>
            <person name="Wedrychowicz H."/>
        </authorList>
    </citation>
    <scope>NUCLEOTIDE SEQUENCE [LARGE SCALE GENOMIC DNA]</scope>
    <source>
        <strain evidence="7">NVI 5450</strain>
    </source>
</reference>
<feature type="domain" description="HTH tetR-type" evidence="5">
    <location>
        <begin position="18"/>
        <end position="78"/>
    </location>
</feature>
<name>A0A090IH49_9GAMM</name>
<dbReference type="PATRIC" id="fig|80854.5.peg.4294"/>
<evidence type="ECO:0000313" key="7">
    <source>
        <dbReference type="EMBL" id="SGZ01026.1"/>
    </source>
</evidence>
<dbReference type="Gene3D" id="1.10.357.10">
    <property type="entry name" value="Tetracycline Repressor, domain 2"/>
    <property type="match status" value="1"/>
</dbReference>
<dbReference type="GO" id="GO:0003700">
    <property type="term" value="F:DNA-binding transcription factor activity"/>
    <property type="evidence" value="ECO:0007669"/>
    <property type="project" value="TreeGrafter"/>
</dbReference>
<evidence type="ECO:0000256" key="1">
    <source>
        <dbReference type="ARBA" id="ARBA00023015"/>
    </source>
</evidence>
<evidence type="ECO:0000256" key="2">
    <source>
        <dbReference type="ARBA" id="ARBA00023125"/>
    </source>
</evidence>
<dbReference type="Proteomes" id="UP000183794">
    <property type="component" value="Unassembled WGS sequence"/>
</dbReference>
<dbReference type="PANTHER" id="PTHR30055:SF234">
    <property type="entry name" value="HTH-TYPE TRANSCRIPTIONAL REGULATOR BETI"/>
    <property type="match status" value="1"/>
</dbReference>
<dbReference type="Pfam" id="PF00440">
    <property type="entry name" value="TetR_N"/>
    <property type="match status" value="1"/>
</dbReference>
<organism evidence="7 9">
    <name type="scientific">Moritella viscosa</name>
    <dbReference type="NCBI Taxonomy" id="80854"/>
    <lineage>
        <taxon>Bacteria</taxon>
        <taxon>Pseudomonadati</taxon>
        <taxon>Pseudomonadota</taxon>
        <taxon>Gammaproteobacteria</taxon>
        <taxon>Alteromonadales</taxon>
        <taxon>Moritellaceae</taxon>
        <taxon>Moritella</taxon>
    </lineage>
</organism>
<dbReference type="OrthoDB" id="9816320at2"/>
<accession>A0A090IH49</accession>
<keyword evidence="2 4" id="KW-0238">DNA-binding</keyword>
<dbReference type="InterPro" id="IPR009057">
    <property type="entry name" value="Homeodomain-like_sf"/>
</dbReference>
<dbReference type="PRINTS" id="PR00455">
    <property type="entry name" value="HTHTETR"/>
</dbReference>
<dbReference type="RefSeq" id="WP_045111986.1">
    <property type="nucleotide sequence ID" value="NZ_CAWQZC010000152.1"/>
</dbReference>
<protein>
    <submittedName>
        <fullName evidence="7">Transcriptional Regulator, TetR family</fullName>
    </submittedName>
</protein>
<evidence type="ECO:0000313" key="8">
    <source>
        <dbReference type="Proteomes" id="UP000182660"/>
    </source>
</evidence>
<keyword evidence="1" id="KW-0805">Transcription regulation</keyword>
<gene>
    <name evidence="6" type="ORF">MT2528_2176</name>
    <name evidence="7" type="ORF">NVI5450_2376</name>
</gene>
<dbReference type="GeneID" id="61296039"/>
<evidence type="ECO:0000313" key="9">
    <source>
        <dbReference type="Proteomes" id="UP000183794"/>
    </source>
</evidence>
<dbReference type="InterPro" id="IPR050109">
    <property type="entry name" value="HTH-type_TetR-like_transc_reg"/>
</dbReference>
<dbReference type="PROSITE" id="PS50977">
    <property type="entry name" value="HTH_TETR_2"/>
    <property type="match status" value="1"/>
</dbReference>
<dbReference type="EMBL" id="FPLJ01000052">
    <property type="protein sequence ID" value="SGY91493.1"/>
    <property type="molecule type" value="Genomic_DNA"/>
</dbReference>
<dbReference type="SUPFAM" id="SSF46689">
    <property type="entry name" value="Homeodomain-like"/>
    <property type="match status" value="1"/>
</dbReference>
<dbReference type="HOGENOM" id="CLU_069356_46_2_6"/>
<dbReference type="InterPro" id="IPR001647">
    <property type="entry name" value="HTH_TetR"/>
</dbReference>
<evidence type="ECO:0000259" key="5">
    <source>
        <dbReference type="PROSITE" id="PS50977"/>
    </source>
</evidence>
<dbReference type="Proteomes" id="UP000182660">
    <property type="component" value="Unassembled WGS sequence"/>
</dbReference>
<keyword evidence="8" id="KW-1185">Reference proteome</keyword>
<dbReference type="PANTHER" id="PTHR30055">
    <property type="entry name" value="HTH-TYPE TRANSCRIPTIONAL REGULATOR RUTR"/>
    <property type="match status" value="1"/>
</dbReference>
<evidence type="ECO:0000256" key="3">
    <source>
        <dbReference type="ARBA" id="ARBA00023163"/>
    </source>
</evidence>
<dbReference type="Pfam" id="PF17928">
    <property type="entry name" value="TetR_C_22"/>
    <property type="match status" value="1"/>
</dbReference>
<dbReference type="KEGG" id="mvs:MVIS_4046"/>
<dbReference type="STRING" id="80854.MVIS_4046"/>
<keyword evidence="3" id="KW-0804">Transcription</keyword>
<evidence type="ECO:0000313" key="6">
    <source>
        <dbReference type="EMBL" id="SGY91493.1"/>
    </source>
</evidence>
<reference evidence="6 8" key="1">
    <citation type="submission" date="2016-11" db="EMBL/GenBank/DDBJ databases">
        <authorList>
            <person name="Klemetsen T."/>
        </authorList>
    </citation>
    <scope>NUCLEOTIDE SEQUENCE [LARGE SCALE GENOMIC DNA]</scope>
    <source>
        <strain evidence="6">MT 2528</strain>
    </source>
</reference>
<dbReference type="GO" id="GO:0000976">
    <property type="term" value="F:transcription cis-regulatory region binding"/>
    <property type="evidence" value="ECO:0007669"/>
    <property type="project" value="TreeGrafter"/>
</dbReference>
<dbReference type="InterPro" id="IPR041674">
    <property type="entry name" value="TetR_C_22"/>
</dbReference>
<dbReference type="EMBL" id="FPLD01000065">
    <property type="protein sequence ID" value="SGZ01026.1"/>
    <property type="molecule type" value="Genomic_DNA"/>
</dbReference>
<sequence>MTDNNTTQRNLPRQERSLERVKQIIDSAAALFDEIGIANATPSDIAKASGLTRTSLYRYFPNKASIIRALAERHLQALQLRFSAVPNDLPLEERIELVIETYAEFYRKEPGYMAVWSGVDSLPELKSIDQSALDFHSAVIQKQMTSIVSDDISSEQIKMISVILPRTVGSILRLAVQEPESADKYVREAKVLATVYLTHYAHLTGYDFKINSSSSSE</sequence>
<dbReference type="AlphaFoldDB" id="A0A090IH49"/>
<evidence type="ECO:0000256" key="4">
    <source>
        <dbReference type="PROSITE-ProRule" id="PRU00335"/>
    </source>
</evidence>
<feature type="DNA-binding region" description="H-T-H motif" evidence="4">
    <location>
        <begin position="41"/>
        <end position="60"/>
    </location>
</feature>
<proteinExistence type="predicted"/>